<reference evidence="11 12" key="1">
    <citation type="submission" date="2019-02" db="EMBL/GenBank/DDBJ databases">
        <title>Deep-cultivation of Planctomycetes and their phenomic and genomic characterization uncovers novel biology.</title>
        <authorList>
            <person name="Wiegand S."/>
            <person name="Jogler M."/>
            <person name="Boedeker C."/>
            <person name="Pinto D."/>
            <person name="Vollmers J."/>
            <person name="Rivas-Marin E."/>
            <person name="Kohn T."/>
            <person name="Peeters S.H."/>
            <person name="Heuer A."/>
            <person name="Rast P."/>
            <person name="Oberbeckmann S."/>
            <person name="Bunk B."/>
            <person name="Jeske O."/>
            <person name="Meyerdierks A."/>
            <person name="Storesund J.E."/>
            <person name="Kallscheuer N."/>
            <person name="Luecker S."/>
            <person name="Lage O.M."/>
            <person name="Pohl T."/>
            <person name="Merkel B.J."/>
            <person name="Hornburger P."/>
            <person name="Mueller R.-W."/>
            <person name="Bruemmer F."/>
            <person name="Labrenz M."/>
            <person name="Spormann A.M."/>
            <person name="Op den Camp H."/>
            <person name="Overmann J."/>
            <person name="Amann R."/>
            <person name="Jetten M.S.M."/>
            <person name="Mascher T."/>
            <person name="Medema M.H."/>
            <person name="Devos D.P."/>
            <person name="Kaster A.-K."/>
            <person name="Ovreas L."/>
            <person name="Rohde M."/>
            <person name="Galperin M.Y."/>
            <person name="Jogler C."/>
        </authorList>
    </citation>
    <scope>NUCLEOTIDE SEQUENCE [LARGE SCALE GENOMIC DNA]</scope>
    <source>
        <strain evidence="11 12">Pan241w</strain>
    </source>
</reference>
<dbReference type="InterPro" id="IPR029063">
    <property type="entry name" value="SAM-dependent_MTases_sf"/>
</dbReference>
<feature type="domain" description="PUA" evidence="10">
    <location>
        <begin position="26"/>
        <end position="111"/>
    </location>
</feature>
<comment type="subcellular location">
    <subcellularLocation>
        <location evidence="1">Cytoplasm</location>
    </subcellularLocation>
</comment>
<keyword evidence="2" id="KW-0963">Cytoplasm</keyword>
<gene>
    <name evidence="11" type="primary">rlmI</name>
    <name evidence="11" type="ORF">Pan241w_22360</name>
</gene>
<evidence type="ECO:0000256" key="4">
    <source>
        <dbReference type="ARBA" id="ARBA00022603"/>
    </source>
</evidence>
<evidence type="ECO:0000259" key="10">
    <source>
        <dbReference type="SMART" id="SM00359"/>
    </source>
</evidence>
<dbReference type="Proteomes" id="UP000317171">
    <property type="component" value="Chromosome"/>
</dbReference>
<dbReference type="InterPro" id="IPR036974">
    <property type="entry name" value="PUA_sf"/>
</dbReference>
<feature type="region of interest" description="Disordered" evidence="9">
    <location>
        <begin position="1"/>
        <end position="26"/>
    </location>
</feature>
<dbReference type="Gene3D" id="2.30.130.10">
    <property type="entry name" value="PUA domain"/>
    <property type="match status" value="1"/>
</dbReference>
<evidence type="ECO:0000256" key="3">
    <source>
        <dbReference type="ARBA" id="ARBA00022552"/>
    </source>
</evidence>
<protein>
    <submittedName>
        <fullName evidence="11">Ribosomal RNA large subunit methyltransferase I</fullName>
        <ecNumber evidence="11">2.1.1.191</ecNumber>
    </submittedName>
</protein>
<name>A0A517RE50_9PLAN</name>
<dbReference type="Pfam" id="PF10672">
    <property type="entry name" value="Methyltrans_SAM"/>
    <property type="match status" value="1"/>
</dbReference>
<keyword evidence="7" id="KW-0694">RNA-binding</keyword>
<evidence type="ECO:0000256" key="7">
    <source>
        <dbReference type="ARBA" id="ARBA00022884"/>
    </source>
</evidence>
<dbReference type="GO" id="GO:0008168">
    <property type="term" value="F:methyltransferase activity"/>
    <property type="evidence" value="ECO:0007669"/>
    <property type="project" value="UniProtKB-KW"/>
</dbReference>
<sequence>MSDSSPLEADATTATETTAAETKPLPRVTLKPRRALPFFGRHPWVFAGAISRIEGSPEPGTEVILQSDKGEFIARGLFNANSNIRVRLYSWEETQEFDDAFWLNRLEQAVALRESVGLLNSLESTGCRLVFSEADQLSGLTIDRYGEWFLVQFSSLALSLKQDLVIQFLKDRFSPKGIWLRTEKGMREAEGLEITDQLLDGDPPPEHFFLEENNVRYGMSMVTGQKTGFYLDQRDNRLAVSRYVKNHRLLELHCYTGAFALNAVINGAAQSVLAYDSSQSAIEQAKANAELNGVGNRVQFETGKAYGVLEQLKADGEQFDSVILDPPKMARHRSGVKQALKGYFSLNRLAFDVLKPGGILVTCSCSGLISQQDFQQMLASVSQHTGRHLQILEQRGQPADHPVSPSCPENHYLKCFICRVL</sequence>
<feature type="compositionally biased region" description="Low complexity" evidence="9">
    <location>
        <begin position="8"/>
        <end position="22"/>
    </location>
</feature>
<dbReference type="CDD" id="cd21153">
    <property type="entry name" value="PUA_RlmI"/>
    <property type="match status" value="1"/>
</dbReference>
<evidence type="ECO:0000313" key="11">
    <source>
        <dbReference type="EMBL" id="QDT42155.1"/>
    </source>
</evidence>
<keyword evidence="12" id="KW-1185">Reference proteome</keyword>
<keyword evidence="5 11" id="KW-0808">Transferase</keyword>
<dbReference type="EMBL" id="CP036269">
    <property type="protein sequence ID" value="QDT42155.1"/>
    <property type="molecule type" value="Genomic_DNA"/>
</dbReference>
<evidence type="ECO:0000256" key="8">
    <source>
        <dbReference type="ARBA" id="ARBA00038091"/>
    </source>
</evidence>
<dbReference type="InterPro" id="IPR002478">
    <property type="entry name" value="PUA"/>
</dbReference>
<dbReference type="GO" id="GO:0005737">
    <property type="term" value="C:cytoplasm"/>
    <property type="evidence" value="ECO:0007669"/>
    <property type="project" value="UniProtKB-SubCell"/>
</dbReference>
<dbReference type="PROSITE" id="PS50890">
    <property type="entry name" value="PUA"/>
    <property type="match status" value="1"/>
</dbReference>
<evidence type="ECO:0000313" key="12">
    <source>
        <dbReference type="Proteomes" id="UP000317171"/>
    </source>
</evidence>
<evidence type="ECO:0000256" key="5">
    <source>
        <dbReference type="ARBA" id="ARBA00022679"/>
    </source>
</evidence>
<dbReference type="Gene3D" id="3.40.50.150">
    <property type="entry name" value="Vaccinia Virus protein VP39"/>
    <property type="match status" value="1"/>
</dbReference>
<dbReference type="KEGG" id="gaz:Pan241w_22360"/>
<evidence type="ECO:0000256" key="1">
    <source>
        <dbReference type="ARBA" id="ARBA00004496"/>
    </source>
</evidence>
<keyword evidence="6" id="KW-0949">S-adenosyl-L-methionine</keyword>
<keyword evidence="4 11" id="KW-0489">Methyltransferase</keyword>
<dbReference type="SMART" id="SM00359">
    <property type="entry name" value="PUA"/>
    <property type="match status" value="1"/>
</dbReference>
<dbReference type="OrthoDB" id="9805492at2"/>
<dbReference type="AlphaFoldDB" id="A0A517RE50"/>
<evidence type="ECO:0000256" key="6">
    <source>
        <dbReference type="ARBA" id="ARBA00022691"/>
    </source>
</evidence>
<dbReference type="GO" id="GO:0006364">
    <property type="term" value="P:rRNA processing"/>
    <property type="evidence" value="ECO:0007669"/>
    <property type="project" value="UniProtKB-KW"/>
</dbReference>
<keyword evidence="3" id="KW-0698">rRNA processing</keyword>
<dbReference type="PANTHER" id="PTHR42873">
    <property type="entry name" value="RIBOSOMAL RNA LARGE SUBUNIT METHYLTRANSFERASE"/>
    <property type="match status" value="1"/>
</dbReference>
<dbReference type="SUPFAM" id="SSF53335">
    <property type="entry name" value="S-adenosyl-L-methionine-dependent methyltransferases"/>
    <property type="match status" value="1"/>
</dbReference>
<dbReference type="InterPro" id="IPR015947">
    <property type="entry name" value="PUA-like_sf"/>
</dbReference>
<proteinExistence type="inferred from homology"/>
<dbReference type="RefSeq" id="WP_145214907.1">
    <property type="nucleotide sequence ID" value="NZ_CP036269.1"/>
</dbReference>
<dbReference type="Pfam" id="PF17785">
    <property type="entry name" value="PUA_3"/>
    <property type="match status" value="1"/>
</dbReference>
<dbReference type="CDD" id="cd02440">
    <property type="entry name" value="AdoMet_MTases"/>
    <property type="match status" value="1"/>
</dbReference>
<dbReference type="CDD" id="cd11572">
    <property type="entry name" value="RlmI_M_like"/>
    <property type="match status" value="1"/>
</dbReference>
<dbReference type="SUPFAM" id="SSF88697">
    <property type="entry name" value="PUA domain-like"/>
    <property type="match status" value="1"/>
</dbReference>
<dbReference type="PANTHER" id="PTHR42873:SF1">
    <property type="entry name" value="S-ADENOSYLMETHIONINE-DEPENDENT METHYLTRANSFERASE DOMAIN-CONTAINING PROTEIN"/>
    <property type="match status" value="1"/>
</dbReference>
<dbReference type="InterPro" id="IPR019614">
    <property type="entry name" value="SAM-dep_methyl-trfase"/>
</dbReference>
<dbReference type="Gene3D" id="3.30.750.80">
    <property type="entry name" value="RNA methyltransferase domain (HRMD) like"/>
    <property type="match status" value="1"/>
</dbReference>
<dbReference type="InterPro" id="IPR041532">
    <property type="entry name" value="RlmI-like_PUA"/>
</dbReference>
<accession>A0A517RE50</accession>
<evidence type="ECO:0000256" key="2">
    <source>
        <dbReference type="ARBA" id="ARBA00022490"/>
    </source>
</evidence>
<dbReference type="GO" id="GO:0032259">
    <property type="term" value="P:methylation"/>
    <property type="evidence" value="ECO:0007669"/>
    <property type="project" value="UniProtKB-KW"/>
</dbReference>
<comment type="similarity">
    <text evidence="8">Belongs to the methyltransferase superfamily. RlmI family.</text>
</comment>
<dbReference type="EC" id="2.1.1.191" evidence="11"/>
<dbReference type="GO" id="GO:0003723">
    <property type="term" value="F:RNA binding"/>
    <property type="evidence" value="ECO:0007669"/>
    <property type="project" value="UniProtKB-KW"/>
</dbReference>
<organism evidence="11 12">
    <name type="scientific">Gimesia alba</name>
    <dbReference type="NCBI Taxonomy" id="2527973"/>
    <lineage>
        <taxon>Bacteria</taxon>
        <taxon>Pseudomonadati</taxon>
        <taxon>Planctomycetota</taxon>
        <taxon>Planctomycetia</taxon>
        <taxon>Planctomycetales</taxon>
        <taxon>Planctomycetaceae</taxon>
        <taxon>Gimesia</taxon>
    </lineage>
</organism>
<evidence type="ECO:0000256" key="9">
    <source>
        <dbReference type="SAM" id="MobiDB-lite"/>
    </source>
</evidence>